<reference evidence="1 2" key="1">
    <citation type="submission" date="2018-02" db="EMBL/GenBank/DDBJ databases">
        <title>Discovery of a pederin family compound in a non-symbiotic bloom-forming cyanobacterium.</title>
        <authorList>
            <person name="Kust A."/>
            <person name="Mares J."/>
            <person name="Jokela J."/>
            <person name="Urajova P."/>
            <person name="Hajek J."/>
            <person name="Saurav K."/>
            <person name="Voracova K."/>
            <person name="Fewer D.P."/>
            <person name="Haapaniemi E."/>
            <person name="Permi P."/>
            <person name="Rehakova K."/>
            <person name="Sivonen K."/>
            <person name="Hrouzek P."/>
        </authorList>
    </citation>
    <scope>NUCLEOTIDE SEQUENCE [LARGE SCALE GENOMIC DNA]</scope>
    <source>
        <strain evidence="1 2">CHARLIE-1</strain>
    </source>
</reference>
<evidence type="ECO:0000313" key="2">
    <source>
        <dbReference type="Proteomes" id="UP000239589"/>
    </source>
</evidence>
<accession>A0A2S6CTE3</accession>
<gene>
    <name evidence="1" type="ORF">CUN59_12445</name>
</gene>
<evidence type="ECO:0000313" key="1">
    <source>
        <dbReference type="EMBL" id="PPJ63033.1"/>
    </source>
</evidence>
<dbReference type="InterPro" id="IPR014985">
    <property type="entry name" value="WbqC"/>
</dbReference>
<dbReference type="AlphaFoldDB" id="A0A2S6CTE3"/>
<name>A0A2S6CTE3_9CYAN</name>
<protein>
    <submittedName>
        <fullName evidence="1">WbmP</fullName>
    </submittedName>
</protein>
<dbReference type="OrthoDB" id="3611744at2"/>
<dbReference type="EMBL" id="PGEM01000083">
    <property type="protein sequence ID" value="PPJ63033.1"/>
    <property type="molecule type" value="Genomic_DNA"/>
</dbReference>
<organism evidence="1 2">
    <name type="scientific">Cuspidothrix issatschenkoi CHARLIE-1</name>
    <dbReference type="NCBI Taxonomy" id="2052836"/>
    <lineage>
        <taxon>Bacteria</taxon>
        <taxon>Bacillati</taxon>
        <taxon>Cyanobacteriota</taxon>
        <taxon>Cyanophyceae</taxon>
        <taxon>Nostocales</taxon>
        <taxon>Aphanizomenonaceae</taxon>
        <taxon>Cuspidothrix</taxon>
    </lineage>
</organism>
<proteinExistence type="predicted"/>
<sequence length="240" mass="27469">MTMKKTKIVAIHQPNFFPWLGYFDKIARSDIFIIMDNVQFPKTGAGTWSNRAKLLIAGQSNWITMPIIRSYSGKITYQDIQINNHQTWRSKLLKTIQINYCRSSFFDIVFPQLLELINYPTDSLVDFNLNAIHELINVLELDISKFILGSNLKVEGNATDLLISMVKAVEGTAYLCGGGASGYQENDKFSLEGIELIYQNFQHPVYQQINTKEFVSGLSIIDVLMNCGFEKTRELLYYHT</sequence>
<dbReference type="Pfam" id="PF08889">
    <property type="entry name" value="WbqC"/>
    <property type="match status" value="1"/>
</dbReference>
<comment type="caution">
    <text evidence="1">The sequence shown here is derived from an EMBL/GenBank/DDBJ whole genome shotgun (WGS) entry which is preliminary data.</text>
</comment>
<keyword evidence="2" id="KW-1185">Reference proteome</keyword>
<dbReference type="Proteomes" id="UP000239589">
    <property type="component" value="Unassembled WGS sequence"/>
</dbReference>